<comment type="caution">
    <text evidence="13">The sequence shown here is derived from an EMBL/GenBank/DDBJ whole genome shotgun (WGS) entry which is preliminary data.</text>
</comment>
<comment type="cofactor">
    <cofactor evidence="1">
        <name>Cu cation</name>
        <dbReference type="ChEBI" id="CHEBI:23378"/>
    </cofactor>
</comment>
<reference evidence="13" key="1">
    <citation type="submission" date="2021-03" db="EMBL/GenBank/DDBJ databases">
        <title>Revisited historic fungal species revealed as producer of novel bioactive compounds through whole genome sequencing and comparative genomics.</title>
        <authorList>
            <person name="Vignolle G.A."/>
            <person name="Hochenegger N."/>
            <person name="Mach R.L."/>
            <person name="Mach-Aigner A.R."/>
            <person name="Javad Rahimi M."/>
            <person name="Salim K.A."/>
            <person name="Chan C.M."/>
            <person name="Lim L.B.L."/>
            <person name="Cai F."/>
            <person name="Druzhinina I.S."/>
            <person name="U'Ren J.M."/>
            <person name="Derntl C."/>
        </authorList>
    </citation>
    <scope>NUCLEOTIDE SEQUENCE</scope>
    <source>
        <strain evidence="13">TUCIM 5799</strain>
    </source>
</reference>
<dbReference type="InterPro" id="IPR049947">
    <property type="entry name" value="Cu_Am_Ox_Cu-bd"/>
</dbReference>
<dbReference type="EMBL" id="JAFIMR010000017">
    <property type="protein sequence ID" value="KAI1868215.1"/>
    <property type="molecule type" value="Genomic_DNA"/>
</dbReference>
<gene>
    <name evidence="13" type="ORF">JX265_007038</name>
</gene>
<dbReference type="Proteomes" id="UP000829685">
    <property type="component" value="Unassembled WGS sequence"/>
</dbReference>
<dbReference type="SUPFAM" id="SSF49998">
    <property type="entry name" value="Amine oxidase catalytic domain"/>
    <property type="match status" value="1"/>
</dbReference>
<evidence type="ECO:0000313" key="14">
    <source>
        <dbReference type="Proteomes" id="UP000829685"/>
    </source>
</evidence>
<dbReference type="InterPro" id="IPR016182">
    <property type="entry name" value="Cu_amine_oxidase_N-reg"/>
</dbReference>
<evidence type="ECO:0000256" key="3">
    <source>
        <dbReference type="ARBA" id="ARBA00022723"/>
    </source>
</evidence>
<keyword evidence="11" id="KW-0732">Signal</keyword>
<comment type="similarity">
    <text evidence="2 9">Belongs to the copper/topaquinone oxidase family.</text>
</comment>
<comment type="cofactor">
    <cofactor evidence="9">
        <name>Cu cation</name>
        <dbReference type="ChEBI" id="CHEBI:23378"/>
    </cofactor>
    <text evidence="9">Contains 1 topaquinone per subunit.</text>
</comment>
<keyword evidence="3 9" id="KW-0479">Metal-binding</keyword>
<evidence type="ECO:0000259" key="12">
    <source>
        <dbReference type="Pfam" id="PF01179"/>
    </source>
</evidence>
<evidence type="ECO:0000256" key="5">
    <source>
        <dbReference type="ARBA" id="ARBA00023002"/>
    </source>
</evidence>
<dbReference type="AlphaFoldDB" id="A0A9P9WKW5"/>
<feature type="region of interest" description="Disordered" evidence="10">
    <location>
        <begin position="655"/>
        <end position="678"/>
    </location>
</feature>
<dbReference type="InterPro" id="IPR000269">
    <property type="entry name" value="Cu_amine_oxidase"/>
</dbReference>
<keyword evidence="6 9" id="KW-0186">Copper</keyword>
<dbReference type="InterPro" id="IPR036460">
    <property type="entry name" value="Cu_amine_oxidase_C_sf"/>
</dbReference>
<feature type="chain" id="PRO_5040168841" description="Amine oxidase" evidence="11">
    <location>
        <begin position="20"/>
        <end position="789"/>
    </location>
</feature>
<feature type="domain" description="Copper amine oxidase catalytic" evidence="12">
    <location>
        <begin position="336"/>
        <end position="742"/>
    </location>
</feature>
<evidence type="ECO:0000256" key="9">
    <source>
        <dbReference type="RuleBase" id="RU000672"/>
    </source>
</evidence>
<feature type="active site" description="Proton acceptor" evidence="7">
    <location>
        <position position="410"/>
    </location>
</feature>
<comment type="PTM">
    <text evidence="8 9">Topaquinone (TPQ) is generated by copper-dependent autoxidation of a specific tyrosyl residue.</text>
</comment>
<feature type="signal peptide" evidence="11">
    <location>
        <begin position="1"/>
        <end position="19"/>
    </location>
</feature>
<dbReference type="PROSITE" id="PS01165">
    <property type="entry name" value="COPPER_AMINE_OXID_2"/>
    <property type="match status" value="1"/>
</dbReference>
<evidence type="ECO:0000256" key="10">
    <source>
        <dbReference type="SAM" id="MobiDB-lite"/>
    </source>
</evidence>
<evidence type="ECO:0000313" key="13">
    <source>
        <dbReference type="EMBL" id="KAI1868215.1"/>
    </source>
</evidence>
<evidence type="ECO:0000256" key="6">
    <source>
        <dbReference type="ARBA" id="ARBA00023008"/>
    </source>
</evidence>
<dbReference type="GO" id="GO:0048038">
    <property type="term" value="F:quinone binding"/>
    <property type="evidence" value="ECO:0007669"/>
    <property type="project" value="InterPro"/>
</dbReference>
<dbReference type="Gene3D" id="2.70.98.20">
    <property type="entry name" value="Copper amine oxidase, catalytic domain"/>
    <property type="match status" value="1"/>
</dbReference>
<evidence type="ECO:0000256" key="8">
    <source>
        <dbReference type="PIRSR" id="PIRSR600269-51"/>
    </source>
</evidence>
<dbReference type="Pfam" id="PF01179">
    <property type="entry name" value="Cu_amine_oxid"/>
    <property type="match status" value="1"/>
</dbReference>
<evidence type="ECO:0000256" key="4">
    <source>
        <dbReference type="ARBA" id="ARBA00022772"/>
    </source>
</evidence>
<keyword evidence="4 7" id="KW-0801">TPQ</keyword>
<feature type="modified residue" description="2',4',5'-topaquinone" evidence="8">
    <location>
        <position position="498"/>
    </location>
</feature>
<feature type="active site" description="Schiff-base intermediate with substrate; via topaquinone" evidence="7">
    <location>
        <position position="498"/>
    </location>
</feature>
<name>A0A9P9WKW5_9PEZI</name>
<evidence type="ECO:0000256" key="7">
    <source>
        <dbReference type="PIRSR" id="PIRSR600269-50"/>
    </source>
</evidence>
<evidence type="ECO:0000256" key="2">
    <source>
        <dbReference type="ARBA" id="ARBA00007983"/>
    </source>
</evidence>
<dbReference type="GO" id="GO:0008131">
    <property type="term" value="F:primary methylamine oxidase activity"/>
    <property type="evidence" value="ECO:0007669"/>
    <property type="project" value="InterPro"/>
</dbReference>
<keyword evidence="14" id="KW-1185">Reference proteome</keyword>
<dbReference type="PRINTS" id="PR00766">
    <property type="entry name" value="CUDAOXIDASE"/>
</dbReference>
<dbReference type="PANTHER" id="PTHR10638:SF20">
    <property type="entry name" value="AMINE OXIDASE"/>
    <property type="match status" value="1"/>
</dbReference>
<organism evidence="13 14">
    <name type="scientific">Neoarthrinium moseri</name>
    <dbReference type="NCBI Taxonomy" id="1658444"/>
    <lineage>
        <taxon>Eukaryota</taxon>
        <taxon>Fungi</taxon>
        <taxon>Dikarya</taxon>
        <taxon>Ascomycota</taxon>
        <taxon>Pezizomycotina</taxon>
        <taxon>Sordariomycetes</taxon>
        <taxon>Xylariomycetidae</taxon>
        <taxon>Amphisphaeriales</taxon>
        <taxon>Apiosporaceae</taxon>
        <taxon>Neoarthrinium</taxon>
    </lineage>
</organism>
<keyword evidence="5 9" id="KW-0560">Oxidoreductase</keyword>
<evidence type="ECO:0000256" key="11">
    <source>
        <dbReference type="SAM" id="SignalP"/>
    </source>
</evidence>
<dbReference type="GO" id="GO:0005507">
    <property type="term" value="F:copper ion binding"/>
    <property type="evidence" value="ECO:0007669"/>
    <property type="project" value="InterPro"/>
</dbReference>
<dbReference type="GO" id="GO:0005886">
    <property type="term" value="C:plasma membrane"/>
    <property type="evidence" value="ECO:0007669"/>
    <property type="project" value="TreeGrafter"/>
</dbReference>
<proteinExistence type="inferred from homology"/>
<dbReference type="Gene3D" id="3.10.450.40">
    <property type="match status" value="2"/>
</dbReference>
<evidence type="ECO:0000256" key="1">
    <source>
        <dbReference type="ARBA" id="ARBA00001935"/>
    </source>
</evidence>
<sequence length="789" mass="88356">MKSLYFLVLSLYTARGVESSTTPPLGFERRALLRDFTRRAAAGSSASTSGTCSLDESAPTISAPKTNVWRTLSPEDNIAVYNLLHDPASGLNLTDVSTAGINDNYLFYIDTVPLNKSEVLPYLDASGPKPAQYARAIIFEGGKEEPVSQEYMVGPLPVDSKTTIQKLDYLYNGGSGGSIPFNGRTFDALRAAASDTLLLEIMANVSDITTALLGGAWYGDFLPESTLESSISAPSSYDGTQAFRIVAFKRPGPASYLRPVDFYVILDCTGTDASLYKLKSIVTNTRVFPSIAELRAAFEAGELTEENKQPEDYDWALVKPDQEMGKRDLEEKFAPQSIEIGGKRYKLDNEQKYVEYMGWSFYVSHTISLGVMFFDIKFKGERILYELSMQEAAAQYGGFQPKSASTLYHDTYYQMGTNLYPLVDGFDCPFGSSFWNVTYHDTNTTVVSPNAICIFESDAGFPLSRHRAPGGNAYGLTNIGVVKASMLTLRSIATVGNYDYLFDYAFHVDGSLEVTVRASGYLQSSFYYPDQGKWGPRIQQATQGSLHDHVLTWKADFDILDTNNDLEVTEVRAAPTEQPWFPELGVFEQLELNQYKMDTEQRFDWAANGQTMYCVNHASETNKWGTKRGYRIIPGRSNIRLSTLDSPFSRRNSELSKSQLAVTRQHDTEPWGNSVQNLNMPWKPQQDFGKFFNNESIEGEDLVVWFTLGMHHFTRAEDVPVTLYSEAVSSIMFAPQNFFDRAQDGDIQNRRWITPAPNSTSLVYETFGIALPQCKVELKERLIQPFDLY</sequence>
<accession>A0A9P9WKW5</accession>
<dbReference type="SUPFAM" id="SSF54416">
    <property type="entry name" value="Amine oxidase N-terminal region"/>
    <property type="match status" value="2"/>
</dbReference>
<protein>
    <recommendedName>
        <fullName evidence="9">Amine oxidase</fullName>
        <ecNumber evidence="9">1.4.3.-</ecNumber>
    </recommendedName>
</protein>
<dbReference type="PANTHER" id="PTHR10638">
    <property type="entry name" value="COPPER AMINE OXIDASE"/>
    <property type="match status" value="1"/>
</dbReference>
<dbReference type="EC" id="1.4.3.-" evidence="9"/>
<dbReference type="GO" id="GO:0009308">
    <property type="term" value="P:amine metabolic process"/>
    <property type="evidence" value="ECO:0007669"/>
    <property type="project" value="UniProtKB-UniRule"/>
</dbReference>
<dbReference type="InterPro" id="IPR015798">
    <property type="entry name" value="Cu_amine_oxidase_C"/>
</dbReference>